<evidence type="ECO:0000313" key="2">
    <source>
        <dbReference type="EMBL" id="OUS42171.1"/>
    </source>
</evidence>
<reference evidence="2" key="1">
    <citation type="submission" date="2017-04" db="EMBL/GenBank/DDBJ databases">
        <title>Population genomics of picophytoplankton unveils novel chromosome hypervariability.</title>
        <authorList>
            <consortium name="DOE Joint Genome Institute"/>
            <person name="Blanc-Mathieu R."/>
            <person name="Krasovec M."/>
            <person name="Hebrard M."/>
            <person name="Yau S."/>
            <person name="Desgranges E."/>
            <person name="Martin J."/>
            <person name="Schackwitz W."/>
            <person name="Kuo A."/>
            <person name="Salin G."/>
            <person name="Donnadieu C."/>
            <person name="Desdevises Y."/>
            <person name="Sanchez-Ferandin S."/>
            <person name="Moreau H."/>
            <person name="Rivals E."/>
            <person name="Grigoriev I.V."/>
            <person name="Grimsley N."/>
            <person name="Eyre-Walker A."/>
            <person name="Piganeau G."/>
        </authorList>
    </citation>
    <scope>NUCLEOTIDE SEQUENCE [LARGE SCALE GENOMIC DNA]</scope>
    <source>
        <strain evidence="2">RCC 1115</strain>
    </source>
</reference>
<name>A0A1Y5HY38_OSTTA</name>
<dbReference type="EMBL" id="KZ155839">
    <property type="protein sequence ID" value="OUS42171.1"/>
    <property type="molecule type" value="Genomic_DNA"/>
</dbReference>
<protein>
    <submittedName>
        <fullName evidence="2">Uncharacterized protein</fullName>
    </submittedName>
</protein>
<gene>
    <name evidence="2" type="ORF">BE221DRAFT_63150</name>
</gene>
<evidence type="ECO:0000256" key="1">
    <source>
        <dbReference type="SAM" id="MobiDB-lite"/>
    </source>
</evidence>
<dbReference type="AlphaFoldDB" id="A0A1Y5HY38"/>
<proteinExistence type="predicted"/>
<accession>A0A1Y5HY38</accession>
<feature type="compositionally biased region" description="Polar residues" evidence="1">
    <location>
        <begin position="27"/>
        <end position="43"/>
    </location>
</feature>
<dbReference type="Proteomes" id="UP000195557">
    <property type="component" value="Unassembled WGS sequence"/>
</dbReference>
<feature type="compositionally biased region" description="Acidic residues" evidence="1">
    <location>
        <begin position="84"/>
        <end position="93"/>
    </location>
</feature>
<sequence length="157" mass="16788">MRRGGDEVGRNLSPMAPCGDRRKAGKTTGSRFLSRANRSTSVTAEDGDAASLACRSRSRLCERRAWELSGPSERPPPPPFCVDFDGDDNDDDPPAPAPAPAPALVAYVVGFEAPCCDCSGFGIGFSSSSTLLVVTRSCFAPRPPFRSDLLNFFDAKR</sequence>
<feature type="region of interest" description="Disordered" evidence="1">
    <location>
        <begin position="1"/>
        <end position="48"/>
    </location>
</feature>
<organism evidence="2">
    <name type="scientific">Ostreococcus tauri</name>
    <name type="common">Marine green alga</name>
    <dbReference type="NCBI Taxonomy" id="70448"/>
    <lineage>
        <taxon>Eukaryota</taxon>
        <taxon>Viridiplantae</taxon>
        <taxon>Chlorophyta</taxon>
        <taxon>Mamiellophyceae</taxon>
        <taxon>Mamiellales</taxon>
        <taxon>Bathycoccaceae</taxon>
        <taxon>Ostreococcus</taxon>
    </lineage>
</organism>
<feature type="region of interest" description="Disordered" evidence="1">
    <location>
        <begin position="66"/>
        <end position="99"/>
    </location>
</feature>